<reference evidence="1 2" key="1">
    <citation type="submission" date="2016-11" db="EMBL/GenBank/DDBJ databases">
        <authorList>
            <person name="Jaros S."/>
            <person name="Januszkiewicz K."/>
            <person name="Wedrychowicz H."/>
        </authorList>
    </citation>
    <scope>NUCLEOTIDE SEQUENCE [LARGE SCALE GENOMIC DNA]</scope>
    <source>
        <strain evidence="1 2">GAS242</strain>
    </source>
</reference>
<organism evidence="1 2">
    <name type="scientific">Bradyrhizobium erythrophlei</name>
    <dbReference type="NCBI Taxonomy" id="1437360"/>
    <lineage>
        <taxon>Bacteria</taxon>
        <taxon>Pseudomonadati</taxon>
        <taxon>Pseudomonadota</taxon>
        <taxon>Alphaproteobacteria</taxon>
        <taxon>Hyphomicrobiales</taxon>
        <taxon>Nitrobacteraceae</taxon>
        <taxon>Bradyrhizobium</taxon>
    </lineage>
</organism>
<evidence type="ECO:0000313" key="2">
    <source>
        <dbReference type="Proteomes" id="UP000190675"/>
    </source>
</evidence>
<sequence length="94" mass="10169">MMEPAPVISYRIRYLHGFLFHSRLNLGDSPGVDGPFFTQHGLRICLKAETSFADTAAHGSGDPKAAAHRGYEGGQVDKAAVIWKRPSSTARLTG</sequence>
<proteinExistence type="predicted"/>
<dbReference type="EMBL" id="LT670818">
    <property type="protein sequence ID" value="SHG41794.1"/>
    <property type="molecule type" value="Genomic_DNA"/>
</dbReference>
<gene>
    <name evidence="1" type="ORF">SAMN05444169_2352</name>
</gene>
<dbReference type="RefSeq" id="WP_079566118.1">
    <property type="nucleotide sequence ID" value="NZ_LT670818.1"/>
</dbReference>
<dbReference type="Proteomes" id="UP000190675">
    <property type="component" value="Chromosome I"/>
</dbReference>
<evidence type="ECO:0000313" key="1">
    <source>
        <dbReference type="EMBL" id="SHG41794.1"/>
    </source>
</evidence>
<dbReference type="AlphaFoldDB" id="A0A1M5JMI4"/>
<accession>A0A1M5JMI4</accession>
<protein>
    <submittedName>
        <fullName evidence="1">Uncharacterized protein</fullName>
    </submittedName>
</protein>
<name>A0A1M5JMI4_9BRAD</name>